<dbReference type="Proteomes" id="UP000009049">
    <property type="component" value="Chromosome"/>
</dbReference>
<name>A4CI59_ROBBH</name>
<feature type="signal peptide" evidence="1">
    <location>
        <begin position="1"/>
        <end position="23"/>
    </location>
</feature>
<evidence type="ECO:0000313" key="3">
    <source>
        <dbReference type="EMBL" id="EAR16617.1"/>
    </source>
</evidence>
<dbReference type="EMBL" id="CP001712">
    <property type="protein sequence ID" value="EAR16617.1"/>
    <property type="molecule type" value="Genomic_DNA"/>
</dbReference>
<protein>
    <submittedName>
        <fullName evidence="3">Pyrroloquinoline quinone biosynthesis protein PqqB</fullName>
    </submittedName>
</protein>
<dbReference type="STRING" id="313596.RB2501_06945"/>
<keyword evidence="1" id="KW-0732">Signal</keyword>
<organism evidence="3 4">
    <name type="scientific">Robiginitalea biformata (strain ATCC BAA-864 / DSM 15991 / KCTC 12146 / HTCC2501)</name>
    <dbReference type="NCBI Taxonomy" id="313596"/>
    <lineage>
        <taxon>Bacteria</taxon>
        <taxon>Pseudomonadati</taxon>
        <taxon>Bacteroidota</taxon>
        <taxon>Flavobacteriia</taxon>
        <taxon>Flavobacteriales</taxon>
        <taxon>Flavobacteriaceae</taxon>
        <taxon>Robiginitalea</taxon>
    </lineage>
</organism>
<proteinExistence type="predicted"/>
<keyword evidence="4" id="KW-1185">Reference proteome</keyword>
<dbReference type="InterPro" id="IPR001279">
    <property type="entry name" value="Metallo-B-lactamas"/>
</dbReference>
<dbReference type="SUPFAM" id="SSF56281">
    <property type="entry name" value="Metallo-hydrolase/oxidoreductase"/>
    <property type="match status" value="1"/>
</dbReference>
<evidence type="ECO:0000256" key="1">
    <source>
        <dbReference type="SAM" id="SignalP"/>
    </source>
</evidence>
<sequence>MNRLLGILLICIPGFIVSGQSVAESQNAGVTLVVLGTVQDGGSPHIGCARSCCAPLQKTPDPGRMVVSLGISDARSGKRYLFEATPDISRQLHDLGRVGRGEPDAVPDGIFLTHAHIGHYTGLMFLGKEALGARQVPVFAMPRMRSFLEENGPWSQLVASGNIRLEPLRAGAVVTLGESLEVTPLQVPHRDEYSETVGFLIRGPRQKVLFIPDIDKWERWETPIERLLSEVDVAFVDATFYDAAEIGYRDISQIPHPFVSESRGRWDNLPAAMRRKVHFIHLNHTNPLLDPDSAASQSTRAAGYRIARQGQKFRL</sequence>
<dbReference type="HOGENOM" id="CLU_997296_0_0_10"/>
<dbReference type="RefSeq" id="WP_015753374.1">
    <property type="nucleotide sequence ID" value="NC_013222.1"/>
</dbReference>
<evidence type="ECO:0000259" key="2">
    <source>
        <dbReference type="Pfam" id="PF12706"/>
    </source>
</evidence>
<dbReference type="Pfam" id="PF12706">
    <property type="entry name" value="Lactamase_B_2"/>
    <property type="match status" value="1"/>
</dbReference>
<dbReference type="KEGG" id="rbi:RB2501_06945"/>
<feature type="chain" id="PRO_5002666417" evidence="1">
    <location>
        <begin position="24"/>
        <end position="315"/>
    </location>
</feature>
<dbReference type="eggNOG" id="COG1235">
    <property type="taxonomic scope" value="Bacteria"/>
</dbReference>
<gene>
    <name evidence="3" type="ordered locus">RB2501_06945</name>
</gene>
<evidence type="ECO:0000313" key="4">
    <source>
        <dbReference type="Proteomes" id="UP000009049"/>
    </source>
</evidence>
<feature type="domain" description="Metallo-beta-lactamase" evidence="2">
    <location>
        <begin position="79"/>
        <end position="247"/>
    </location>
</feature>
<dbReference type="AlphaFoldDB" id="A4CI59"/>
<accession>A4CI59</accession>
<reference evidence="3 4" key="1">
    <citation type="journal article" date="2009" name="J. Bacteriol.">
        <title>Complete genome sequence of Robiginitalea biformata HTCC2501.</title>
        <authorList>
            <person name="Oh H.M."/>
            <person name="Giovannoni S.J."/>
            <person name="Lee K."/>
            <person name="Ferriera S."/>
            <person name="Johnson J."/>
            <person name="Cho J.C."/>
        </authorList>
    </citation>
    <scope>NUCLEOTIDE SEQUENCE [LARGE SCALE GENOMIC DNA]</scope>
    <source>
        <strain evidence="4">ATCC BAA-864 / HTCC2501 / KCTC 12146</strain>
    </source>
</reference>
<dbReference type="InterPro" id="IPR036866">
    <property type="entry name" value="RibonucZ/Hydroxyglut_hydro"/>
</dbReference>
<dbReference type="Gene3D" id="3.60.15.10">
    <property type="entry name" value="Ribonuclease Z/Hydroxyacylglutathione hydrolase-like"/>
    <property type="match status" value="1"/>
</dbReference>